<gene>
    <name evidence="1" type="ordered locus">Sama_2425</name>
</gene>
<reference evidence="1 2" key="1">
    <citation type="submission" date="2006-12" db="EMBL/GenBank/DDBJ databases">
        <title>Complete sequence of Shewanella amazonensis SB2B.</title>
        <authorList>
            <consortium name="US DOE Joint Genome Institute"/>
            <person name="Copeland A."/>
            <person name="Lucas S."/>
            <person name="Lapidus A."/>
            <person name="Barry K."/>
            <person name="Detter J.C."/>
            <person name="Glavina del Rio T."/>
            <person name="Hammon N."/>
            <person name="Israni S."/>
            <person name="Dalin E."/>
            <person name="Tice H."/>
            <person name="Pitluck S."/>
            <person name="Munk A.C."/>
            <person name="Brettin T."/>
            <person name="Bruce D."/>
            <person name="Han C."/>
            <person name="Tapia R."/>
            <person name="Gilna P."/>
            <person name="Schmutz J."/>
            <person name="Larimer F."/>
            <person name="Land M."/>
            <person name="Hauser L."/>
            <person name="Kyrpides N."/>
            <person name="Mikhailova N."/>
            <person name="Fredrickson J."/>
            <person name="Richardson P."/>
        </authorList>
    </citation>
    <scope>NUCLEOTIDE SEQUENCE [LARGE SCALE GENOMIC DNA]</scope>
    <source>
        <strain evidence="2">ATCC BAA-1098 / SB2B</strain>
    </source>
</reference>
<dbReference type="HOGENOM" id="CLU_1420573_0_0_6"/>
<dbReference type="OrthoDB" id="7063658at2"/>
<dbReference type="Proteomes" id="UP000009175">
    <property type="component" value="Chromosome"/>
</dbReference>
<evidence type="ECO:0000313" key="1">
    <source>
        <dbReference type="EMBL" id="ABM00630.1"/>
    </source>
</evidence>
<dbReference type="KEGG" id="saz:Sama_2425"/>
<name>A1S8C3_SHEAM</name>
<dbReference type="EMBL" id="CP000507">
    <property type="protein sequence ID" value="ABM00630.1"/>
    <property type="molecule type" value="Genomic_DNA"/>
</dbReference>
<evidence type="ECO:0000313" key="2">
    <source>
        <dbReference type="Proteomes" id="UP000009175"/>
    </source>
</evidence>
<proteinExistence type="predicted"/>
<protein>
    <submittedName>
        <fullName evidence="1">Uncharacterized protein</fullName>
    </submittedName>
</protein>
<dbReference type="AlphaFoldDB" id="A1S8C3"/>
<keyword evidence="2" id="KW-1185">Reference proteome</keyword>
<organism evidence="1 2">
    <name type="scientific">Shewanella amazonensis (strain ATCC BAA-1098 / SB2B)</name>
    <dbReference type="NCBI Taxonomy" id="326297"/>
    <lineage>
        <taxon>Bacteria</taxon>
        <taxon>Pseudomonadati</taxon>
        <taxon>Pseudomonadota</taxon>
        <taxon>Gammaproteobacteria</taxon>
        <taxon>Alteromonadales</taxon>
        <taxon>Shewanellaceae</taxon>
        <taxon>Shewanella</taxon>
    </lineage>
</organism>
<sequence length="191" mass="22208">MSISYLNNLNWSDWTREERFFCSCLYEQVNSDPAALVRLINSETSLNLKENVYWDIGYEVCLYRDYQWHRASSPIGASQYSQKRTFDLCLFSEDTIVIIEAKAFGRFSEEDGNKLARDRKQIPELLAKPNLKVCTVALASSIYFENHGKYGKPDILDAFDARLTWHALFKTYHNALFEQADKLYKSLPTFA</sequence>
<accession>A1S8C3</accession>
<dbReference type="RefSeq" id="WP_011760536.1">
    <property type="nucleotide sequence ID" value="NC_008700.1"/>
</dbReference>